<comment type="similarity">
    <text evidence="2">Belongs to the UPF0073 (Hly-III) family.</text>
</comment>
<feature type="transmembrane region" description="Helical" evidence="8">
    <location>
        <begin position="201"/>
        <end position="223"/>
    </location>
</feature>
<keyword evidence="5 8" id="KW-1133">Transmembrane helix</keyword>
<dbReference type="Proteomes" id="UP000184603">
    <property type="component" value="Unassembled WGS sequence"/>
</dbReference>
<dbReference type="GO" id="GO:0046872">
    <property type="term" value="F:metal ion binding"/>
    <property type="evidence" value="ECO:0007669"/>
    <property type="project" value="UniProtKB-KW"/>
</dbReference>
<feature type="transmembrane region" description="Helical" evidence="8">
    <location>
        <begin position="27"/>
        <end position="48"/>
    </location>
</feature>
<dbReference type="Pfam" id="PF03006">
    <property type="entry name" value="HlyIII"/>
    <property type="match status" value="1"/>
</dbReference>
<keyword evidence="10" id="KW-1185">Reference proteome</keyword>
<evidence type="ECO:0000256" key="6">
    <source>
        <dbReference type="ARBA" id="ARBA00023136"/>
    </source>
</evidence>
<evidence type="ECO:0000313" key="9">
    <source>
        <dbReference type="EMBL" id="SHO42557.1"/>
    </source>
</evidence>
<feature type="transmembrane region" description="Helical" evidence="8">
    <location>
        <begin position="145"/>
        <end position="166"/>
    </location>
</feature>
<feature type="transmembrane region" description="Helical" evidence="8">
    <location>
        <begin position="172"/>
        <end position="192"/>
    </location>
</feature>
<dbReference type="GO" id="GO:0005886">
    <property type="term" value="C:plasma membrane"/>
    <property type="evidence" value="ECO:0007669"/>
    <property type="project" value="UniProtKB-SubCell"/>
</dbReference>
<reference evidence="9 10" key="1">
    <citation type="submission" date="2016-12" db="EMBL/GenBank/DDBJ databases">
        <authorList>
            <person name="Song W.-J."/>
            <person name="Kurnit D.M."/>
        </authorList>
    </citation>
    <scope>NUCLEOTIDE SEQUENCE [LARGE SCALE GENOMIC DNA]</scope>
    <source>
        <strain evidence="9 10">DSM 18488</strain>
    </source>
</reference>
<evidence type="ECO:0000256" key="7">
    <source>
        <dbReference type="PIRSR" id="PIRSR604254-1"/>
    </source>
</evidence>
<feature type="binding site" evidence="7">
    <location>
        <position position="200"/>
    </location>
    <ligand>
        <name>Zn(2+)</name>
        <dbReference type="ChEBI" id="CHEBI:29105"/>
    </ligand>
</feature>
<dbReference type="GO" id="GO:0140911">
    <property type="term" value="F:pore-forming activity"/>
    <property type="evidence" value="ECO:0007669"/>
    <property type="project" value="InterPro"/>
</dbReference>
<feature type="transmembrane region" description="Helical" evidence="8">
    <location>
        <begin position="54"/>
        <end position="76"/>
    </location>
</feature>
<keyword evidence="7" id="KW-0479">Metal-binding</keyword>
<dbReference type="PANTHER" id="PTHR20855:SF3">
    <property type="entry name" value="LD03007P"/>
    <property type="match status" value="1"/>
</dbReference>
<keyword evidence="6 8" id="KW-0472">Membrane</keyword>
<dbReference type="InterPro" id="IPR004254">
    <property type="entry name" value="AdipoR/HlyIII-related"/>
</dbReference>
<evidence type="ECO:0000313" key="10">
    <source>
        <dbReference type="Proteomes" id="UP000184603"/>
    </source>
</evidence>
<dbReference type="InterPro" id="IPR005744">
    <property type="entry name" value="Hy-lIII"/>
</dbReference>
<name>A0A1M7XVI0_9BACT</name>
<keyword evidence="4 8" id="KW-0812">Transmembrane</keyword>
<feature type="transmembrane region" description="Helical" evidence="8">
    <location>
        <begin position="117"/>
        <end position="138"/>
    </location>
</feature>
<dbReference type="NCBIfam" id="TIGR01065">
    <property type="entry name" value="hlyIII"/>
    <property type="match status" value="1"/>
</dbReference>
<evidence type="ECO:0000256" key="3">
    <source>
        <dbReference type="ARBA" id="ARBA00022475"/>
    </source>
</evidence>
<dbReference type="PANTHER" id="PTHR20855">
    <property type="entry name" value="ADIPOR/PROGESTIN RECEPTOR-RELATED"/>
    <property type="match status" value="1"/>
</dbReference>
<sequence>MSPTHDQMKNAKAAQPRYPLREEIANAITHGIGVLFAIAGLGVLTAFASLYGDAWHIVACSIFGGTMILLYTASTLYHSIHWQSARPVLRIIDHCAIFLLIAGTYTPFTLVSLRGPWGWSLFGIIWGLAVAGILLEIFLTSRLRYLIIALYVAMGWVIVVAIKPMLSAVPSGGLILLLAGGLCYTIGVPLYIKRSIPFNHAIWHLFVLAGTVLHFFAVLLYVIPVLGYQ</sequence>
<protein>
    <submittedName>
        <fullName evidence="9">Hemolysin III</fullName>
    </submittedName>
</protein>
<evidence type="ECO:0000256" key="4">
    <source>
        <dbReference type="ARBA" id="ARBA00022692"/>
    </source>
</evidence>
<keyword evidence="3" id="KW-1003">Cell membrane</keyword>
<dbReference type="RefSeq" id="WP_200802293.1">
    <property type="nucleotide sequence ID" value="NZ_FRFE01000001.1"/>
</dbReference>
<evidence type="ECO:0000256" key="5">
    <source>
        <dbReference type="ARBA" id="ARBA00022989"/>
    </source>
</evidence>
<evidence type="ECO:0000256" key="8">
    <source>
        <dbReference type="SAM" id="Phobius"/>
    </source>
</evidence>
<keyword evidence="7" id="KW-0862">Zinc</keyword>
<dbReference type="EMBL" id="FRFE01000001">
    <property type="protein sequence ID" value="SHO42557.1"/>
    <property type="molecule type" value="Genomic_DNA"/>
</dbReference>
<dbReference type="AlphaFoldDB" id="A0A1M7XVI0"/>
<evidence type="ECO:0000256" key="1">
    <source>
        <dbReference type="ARBA" id="ARBA00004651"/>
    </source>
</evidence>
<dbReference type="STRING" id="1121416.SAMN02745220_00020"/>
<organism evidence="9 10">
    <name type="scientific">Desulfopila aestuarii DSM 18488</name>
    <dbReference type="NCBI Taxonomy" id="1121416"/>
    <lineage>
        <taxon>Bacteria</taxon>
        <taxon>Pseudomonadati</taxon>
        <taxon>Thermodesulfobacteriota</taxon>
        <taxon>Desulfobulbia</taxon>
        <taxon>Desulfobulbales</taxon>
        <taxon>Desulfocapsaceae</taxon>
        <taxon>Desulfopila</taxon>
    </lineage>
</organism>
<feature type="binding site" evidence="7">
    <location>
        <position position="204"/>
    </location>
    <ligand>
        <name>Zn(2+)</name>
        <dbReference type="ChEBI" id="CHEBI:29105"/>
    </ligand>
</feature>
<feature type="binding site" evidence="7">
    <location>
        <position position="78"/>
    </location>
    <ligand>
        <name>Zn(2+)</name>
        <dbReference type="ChEBI" id="CHEBI:29105"/>
    </ligand>
</feature>
<evidence type="ECO:0000256" key="2">
    <source>
        <dbReference type="ARBA" id="ARBA00008488"/>
    </source>
</evidence>
<gene>
    <name evidence="9" type="ORF">SAMN02745220_00020</name>
</gene>
<comment type="subcellular location">
    <subcellularLocation>
        <location evidence="1">Cell membrane</location>
        <topology evidence="1">Multi-pass membrane protein</topology>
    </subcellularLocation>
</comment>
<accession>A0A1M7XVI0</accession>
<proteinExistence type="inferred from homology"/>